<dbReference type="SUPFAM" id="SSF53706">
    <property type="entry name" value="Formate dehydrogenase/DMSO reductase, domains 1-3"/>
    <property type="match status" value="1"/>
</dbReference>
<dbReference type="SUPFAM" id="SSF54292">
    <property type="entry name" value="2Fe-2S ferredoxin-like"/>
    <property type="match status" value="1"/>
</dbReference>
<keyword evidence="7" id="KW-0677">Repeat</keyword>
<evidence type="ECO:0000256" key="10">
    <source>
        <dbReference type="ARBA" id="ARBA00023014"/>
    </source>
</evidence>
<dbReference type="CDD" id="cd02790">
    <property type="entry name" value="MopB_CT_Formate-Dh_H"/>
    <property type="match status" value="1"/>
</dbReference>
<dbReference type="CDD" id="cd00207">
    <property type="entry name" value="fer2"/>
    <property type="match status" value="1"/>
</dbReference>
<dbReference type="InterPro" id="IPR006478">
    <property type="entry name" value="Formate_DH_asu"/>
</dbReference>
<keyword evidence="6" id="KW-0479">Metal-binding</keyword>
<evidence type="ECO:0000256" key="5">
    <source>
        <dbReference type="ARBA" id="ARBA00022505"/>
    </source>
</evidence>
<evidence type="ECO:0000259" key="11">
    <source>
        <dbReference type="PROSITE" id="PS51085"/>
    </source>
</evidence>
<dbReference type="GO" id="GO:0003954">
    <property type="term" value="F:NADH dehydrogenase activity"/>
    <property type="evidence" value="ECO:0007669"/>
    <property type="project" value="TreeGrafter"/>
</dbReference>
<reference evidence="14" key="1">
    <citation type="submission" date="2010-02" db="EMBL/GenBank/DDBJ databases">
        <title>Complete sequence of Aciduliprofundum boonei T469.</title>
        <authorList>
            <consortium name="US DOE Joint Genome Institute"/>
            <person name="Lucas S."/>
            <person name="Copeland A."/>
            <person name="Lapidus A."/>
            <person name="Cheng J.-F."/>
            <person name="Bruce D."/>
            <person name="Goodwin L."/>
            <person name="Pitluck S."/>
            <person name="Saunders E."/>
            <person name="Detter J.C."/>
            <person name="Han C."/>
            <person name="Tapia R."/>
            <person name="Land M."/>
            <person name="Hauser L."/>
            <person name="Kyrpides N."/>
            <person name="Mikhailova N."/>
            <person name="Flores G."/>
            <person name="Reysenbach A.-L."/>
            <person name="Woyke T."/>
        </authorList>
    </citation>
    <scope>NUCLEOTIDE SEQUENCE</scope>
    <source>
        <strain evidence="14">T469</strain>
    </source>
</reference>
<evidence type="ECO:0000256" key="6">
    <source>
        <dbReference type="ARBA" id="ARBA00022723"/>
    </source>
</evidence>
<dbReference type="InterPro" id="IPR006963">
    <property type="entry name" value="Mopterin_OxRdtase_4Fe-4S_dom"/>
</dbReference>
<dbReference type="GO" id="GO:0016020">
    <property type="term" value="C:membrane"/>
    <property type="evidence" value="ECO:0007669"/>
    <property type="project" value="TreeGrafter"/>
</dbReference>
<dbReference type="GO" id="GO:0008863">
    <property type="term" value="F:formate dehydrogenase (NAD+) activity"/>
    <property type="evidence" value="ECO:0007669"/>
    <property type="project" value="InterPro"/>
</dbReference>
<dbReference type="PROSITE" id="PS00490">
    <property type="entry name" value="MOLYBDOPTERIN_PROK_2"/>
    <property type="match status" value="1"/>
</dbReference>
<dbReference type="Gene3D" id="2.20.25.90">
    <property type="entry name" value="ADC-like domains"/>
    <property type="match status" value="1"/>
</dbReference>
<dbReference type="InterPro" id="IPR006656">
    <property type="entry name" value="Mopterin_OxRdtase"/>
</dbReference>
<dbReference type="HOGENOM" id="CLU_000422_4_0_2"/>
<dbReference type="PIRSF" id="PIRSF036643">
    <property type="entry name" value="FDH_alpha"/>
    <property type="match status" value="1"/>
</dbReference>
<dbReference type="InterPro" id="IPR006655">
    <property type="entry name" value="Mopterin_OxRdtase_prok_CS"/>
</dbReference>
<feature type="domain" description="4Fe-4S ferredoxin-type" evidence="12">
    <location>
        <begin position="128"/>
        <end position="147"/>
    </location>
</feature>
<feature type="domain" description="4Fe-4S Mo/W bis-MGD-type" evidence="13">
    <location>
        <begin position="205"/>
        <end position="260"/>
    </location>
</feature>
<dbReference type="NCBIfam" id="TIGR01591">
    <property type="entry name" value="Fdh-alpha"/>
    <property type="match status" value="1"/>
</dbReference>
<evidence type="ECO:0000313" key="14">
    <source>
        <dbReference type="EMBL" id="ADD08617.1"/>
    </source>
</evidence>
<dbReference type="InterPro" id="IPR017900">
    <property type="entry name" value="4Fe4S_Fe_S_CS"/>
</dbReference>
<dbReference type="GO" id="GO:0043546">
    <property type="term" value="F:molybdopterin cofactor binding"/>
    <property type="evidence" value="ECO:0007669"/>
    <property type="project" value="InterPro"/>
</dbReference>
<dbReference type="SMART" id="SM00926">
    <property type="entry name" value="Molybdop_Fe4S4"/>
    <property type="match status" value="1"/>
</dbReference>
<dbReference type="FunFam" id="2.40.40.20:FF:000005">
    <property type="entry name" value="Periplasmic nitrate reductase"/>
    <property type="match status" value="1"/>
</dbReference>
<dbReference type="Pfam" id="PF13510">
    <property type="entry name" value="Fer2_4"/>
    <property type="match status" value="1"/>
</dbReference>
<dbReference type="InterPro" id="IPR041925">
    <property type="entry name" value="CT_Formate-Dh_H"/>
</dbReference>
<dbReference type="PROSITE" id="PS00198">
    <property type="entry name" value="4FE4S_FER_1"/>
    <property type="match status" value="1"/>
</dbReference>
<comment type="cofactor">
    <cofactor evidence="2">
        <name>[4Fe-4S] cluster</name>
        <dbReference type="ChEBI" id="CHEBI:49883"/>
    </cofactor>
</comment>
<comment type="cofactor">
    <cofactor evidence="1">
        <name>Mo-bis(molybdopterin guanine dinucleotide)</name>
        <dbReference type="ChEBI" id="CHEBI:60539"/>
    </cofactor>
</comment>
<dbReference type="PROSITE" id="PS51669">
    <property type="entry name" value="4FE4S_MOW_BIS_MGD"/>
    <property type="match status" value="1"/>
</dbReference>
<evidence type="ECO:0000259" key="13">
    <source>
        <dbReference type="PROSITE" id="PS51669"/>
    </source>
</evidence>
<keyword evidence="8" id="KW-0560">Oxidoreductase</keyword>
<keyword evidence="4" id="KW-0004">4Fe-4S</keyword>
<feature type="domain" description="2Fe-2S ferredoxin-type" evidence="11">
    <location>
        <begin position="1"/>
        <end position="79"/>
    </location>
</feature>
<comment type="similarity">
    <text evidence="3">In the C-terminal section; belongs to the prokaryotic molybdopterin-containing oxidoreductase family.</text>
</comment>
<keyword evidence="5" id="KW-0500">Molybdenum</keyword>
<dbReference type="InterPro" id="IPR017896">
    <property type="entry name" value="4Fe4S_Fe-S-bd"/>
</dbReference>
<evidence type="ECO:0000256" key="3">
    <source>
        <dbReference type="ARBA" id="ARBA00007023"/>
    </source>
</evidence>
<dbReference type="CDD" id="cd02753">
    <property type="entry name" value="MopB_Formate-Dh-H"/>
    <property type="match status" value="1"/>
</dbReference>
<dbReference type="FunFam" id="3.30.70.20:FF:000035">
    <property type="entry name" value="Iron hydrogenase 1"/>
    <property type="match status" value="1"/>
</dbReference>
<name>D3T938_ACIB4</name>
<dbReference type="Gene3D" id="3.40.50.740">
    <property type="match status" value="1"/>
</dbReference>
<dbReference type="InterPro" id="IPR009010">
    <property type="entry name" value="Asp_de-COase-like_dom_sf"/>
</dbReference>
<dbReference type="Gene3D" id="3.30.70.20">
    <property type="match status" value="1"/>
</dbReference>
<dbReference type="KEGG" id="abi:Aboo_0808"/>
<keyword evidence="15" id="KW-1185">Reference proteome</keyword>
<evidence type="ECO:0000256" key="9">
    <source>
        <dbReference type="ARBA" id="ARBA00023004"/>
    </source>
</evidence>
<dbReference type="GeneID" id="8827758"/>
<dbReference type="Gene3D" id="3.40.228.10">
    <property type="entry name" value="Dimethylsulfoxide Reductase, domain 2"/>
    <property type="match status" value="1"/>
</dbReference>
<dbReference type="GO" id="GO:0015942">
    <property type="term" value="P:formate metabolic process"/>
    <property type="evidence" value="ECO:0007669"/>
    <property type="project" value="InterPro"/>
</dbReference>
<dbReference type="InterPro" id="IPR050123">
    <property type="entry name" value="Prok_molybdopt-oxidoreductase"/>
</dbReference>
<accession>D3T938</accession>
<dbReference type="RefSeq" id="WP_012997229.1">
    <property type="nucleotide sequence ID" value="NC_013926.1"/>
</dbReference>
<dbReference type="Gene3D" id="3.10.20.740">
    <property type="match status" value="1"/>
</dbReference>
<organism evidence="14 15">
    <name type="scientific">Aciduliprofundum boonei (strain DSM 19572 / T469)</name>
    <dbReference type="NCBI Taxonomy" id="439481"/>
    <lineage>
        <taxon>Archaea</taxon>
        <taxon>Methanobacteriati</taxon>
        <taxon>Thermoplasmatota</taxon>
        <taxon>DHVE2 group</taxon>
        <taxon>Candidatus Aciduliprofundum</taxon>
    </lineage>
</organism>
<gene>
    <name evidence="14" type="ordered locus">Aboo_0808</name>
</gene>
<evidence type="ECO:0000256" key="1">
    <source>
        <dbReference type="ARBA" id="ARBA00001942"/>
    </source>
</evidence>
<dbReference type="InterPro" id="IPR006657">
    <property type="entry name" value="MoPterin_dinucl-bd_dom"/>
</dbReference>
<evidence type="ECO:0000256" key="4">
    <source>
        <dbReference type="ARBA" id="ARBA00022485"/>
    </source>
</evidence>
<dbReference type="PANTHER" id="PTHR43105">
    <property type="entry name" value="RESPIRATORY NITRATE REDUCTASE"/>
    <property type="match status" value="1"/>
</dbReference>
<evidence type="ECO:0000259" key="12">
    <source>
        <dbReference type="PROSITE" id="PS51379"/>
    </source>
</evidence>
<proteinExistence type="inferred from homology"/>
<sequence length="879" mass="97263">MIVTINGKRVEVEEGKTILQVARENGIDIPALCILMDEKPIGSCGLCVVSIRNGGREYHARACTTKIAEGMEIETHTPEVEDARRTILEMLAEEHGEIGGEAKELFSKYGIEIKSDEKREAPDLVDNPFISFNPNACVSCFRCVQACSLVKENHVLVREGRGAETRIVAGINEALKDAGCAFCGACVDACPTGALMDLTTREEETKKITSICPYCGVGCAIDYYVSGNEIIYAKGSPNGVNKGDDCIKGRYGWQFVHSEERLKKPLIKRNGKFEEVTWDEALNFVASRLKEIKEKYGAESIAGLSSAKCTNEENYLFQKFMRIVVGTNNVDHCARLCHASTVVGLFKVFGSGAMTNSLEDLENDAELYFVIGSNTTHAHPVIGTMIKRSVKGRGAKLIVADPRDIELAEYSDIHMRQRPGTDVALINGMMNVIVSHGLEDREFVENRTEGYEKLKEIVKKYTPEYVEKLTGVPKEDIIKAAVLYATHRSAIIYAMGITQHTSGTGNVASLANLALLTGNVGKRGTGVNPLRGQNNVQGAGDMGALPNVLPGYAKLGTRKAREIEKIWGGKIPEKDGLTVVEMMHAASKGVIKAMYIMGENPAVSDPDQKHVIQGLKNLEFLVVQDLFMSETAQLADVILPAASSLEKEGTFTNTERRVQLLHRIVEPVGKAKPDWWIIQEIAKRMGADWNYENPKDIFEEIRKVVPQYSGITYERIEKFGLQWPCPDKNHEGTKILHEDIFPTPNGLARFSPYEYKPPAEEPDEEYPFVLTTGRTYEHFHTGTLTRKIDGFNELIPEAFVEIHPEDADNLGVEDGDCIEVESRRGKIKVKAKIARIKKGVVFIPFHFAESAANVLTIDSLDPEAKIPELKVAAVRLKKC</sequence>
<keyword evidence="9" id="KW-0408">Iron</keyword>
<dbReference type="InterPro" id="IPR041924">
    <property type="entry name" value="Formate_Dh-H_N"/>
</dbReference>
<dbReference type="AlphaFoldDB" id="D3T938"/>
<protein>
    <submittedName>
        <fullName evidence="14">Formate dehydrogenase, alpha subunit</fullName>
    </submittedName>
</protein>
<dbReference type="Pfam" id="PF01568">
    <property type="entry name" value="Molydop_binding"/>
    <property type="match status" value="1"/>
</dbReference>
<dbReference type="PROSITE" id="PS51379">
    <property type="entry name" value="4FE4S_FER_2"/>
    <property type="match status" value="2"/>
</dbReference>
<dbReference type="Pfam" id="PF00384">
    <property type="entry name" value="Molybdopterin"/>
    <property type="match status" value="1"/>
</dbReference>
<evidence type="ECO:0000256" key="7">
    <source>
        <dbReference type="ARBA" id="ARBA00022737"/>
    </source>
</evidence>
<dbReference type="GO" id="GO:0022904">
    <property type="term" value="P:respiratory electron transport chain"/>
    <property type="evidence" value="ECO:0007669"/>
    <property type="project" value="TreeGrafter"/>
</dbReference>
<dbReference type="InterPro" id="IPR001041">
    <property type="entry name" value="2Fe-2S_ferredoxin-type"/>
</dbReference>
<dbReference type="Pfam" id="PF13187">
    <property type="entry name" value="Fer4_9"/>
    <property type="match status" value="1"/>
</dbReference>
<keyword evidence="10" id="KW-0411">Iron-sulfur</keyword>
<feature type="domain" description="4Fe-4S ferredoxin-type" evidence="12">
    <location>
        <begin position="172"/>
        <end position="201"/>
    </location>
</feature>
<dbReference type="SUPFAM" id="SSF50692">
    <property type="entry name" value="ADC-like"/>
    <property type="match status" value="1"/>
</dbReference>
<dbReference type="EMBL" id="CP001941">
    <property type="protein sequence ID" value="ADD08617.1"/>
    <property type="molecule type" value="Genomic_DNA"/>
</dbReference>
<dbReference type="Gene3D" id="2.40.40.20">
    <property type="match status" value="1"/>
</dbReference>
<dbReference type="GO" id="GO:0051539">
    <property type="term" value="F:4 iron, 4 sulfur cluster binding"/>
    <property type="evidence" value="ECO:0007669"/>
    <property type="project" value="UniProtKB-KW"/>
</dbReference>
<dbReference type="GO" id="GO:0046872">
    <property type="term" value="F:metal ion binding"/>
    <property type="evidence" value="ECO:0007669"/>
    <property type="project" value="UniProtKB-KW"/>
</dbReference>
<dbReference type="SUPFAM" id="SSF54862">
    <property type="entry name" value="4Fe-4S ferredoxins"/>
    <property type="match status" value="1"/>
</dbReference>
<dbReference type="InterPro" id="IPR036010">
    <property type="entry name" value="2Fe-2S_ferredoxin-like_sf"/>
</dbReference>
<evidence type="ECO:0000256" key="8">
    <source>
        <dbReference type="ARBA" id="ARBA00023002"/>
    </source>
</evidence>
<dbReference type="Proteomes" id="UP000001400">
    <property type="component" value="Chromosome"/>
</dbReference>
<evidence type="ECO:0000313" key="15">
    <source>
        <dbReference type="Proteomes" id="UP000001400"/>
    </source>
</evidence>
<dbReference type="FunFam" id="3.40.228.10:FF:000002">
    <property type="entry name" value="Formate dehydrogenase subunit alpha"/>
    <property type="match status" value="1"/>
</dbReference>
<evidence type="ECO:0000256" key="2">
    <source>
        <dbReference type="ARBA" id="ARBA00001966"/>
    </source>
</evidence>
<dbReference type="PANTHER" id="PTHR43105:SF14">
    <property type="entry name" value="FORMATE DEHYDROGENASE H"/>
    <property type="match status" value="1"/>
</dbReference>
<dbReference type="PROSITE" id="PS51085">
    <property type="entry name" value="2FE2S_FER_2"/>
    <property type="match status" value="1"/>
</dbReference>
<dbReference type="Pfam" id="PF04879">
    <property type="entry name" value="Molybdop_Fe4S4"/>
    <property type="match status" value="1"/>
</dbReference>